<dbReference type="EMBL" id="CP136051">
    <property type="protein sequence ID" value="WOK05735.1"/>
    <property type="molecule type" value="Genomic_DNA"/>
</dbReference>
<evidence type="ECO:0008006" key="4">
    <source>
        <dbReference type="Google" id="ProtNLM"/>
    </source>
</evidence>
<reference evidence="2 3" key="1">
    <citation type="journal article" date="2023" name="Microbiol. Resour. Announc.">
        <title>Complete Genome Sequence of Imperialibacter roseus strain P4T.</title>
        <authorList>
            <person name="Tizabi D.R."/>
            <person name="Bachvaroff T."/>
            <person name="Hill R.T."/>
        </authorList>
    </citation>
    <scope>NUCLEOTIDE SEQUENCE [LARGE SCALE GENOMIC DNA]</scope>
    <source>
        <strain evidence="2 3">P4T</strain>
    </source>
</reference>
<dbReference type="Proteomes" id="UP001302349">
    <property type="component" value="Chromosome"/>
</dbReference>
<evidence type="ECO:0000313" key="2">
    <source>
        <dbReference type="EMBL" id="WOK05735.1"/>
    </source>
</evidence>
<proteinExistence type="predicted"/>
<keyword evidence="1" id="KW-1133">Transmembrane helix</keyword>
<protein>
    <recommendedName>
        <fullName evidence="4">TIR domain-containing protein</fullName>
    </recommendedName>
</protein>
<evidence type="ECO:0000256" key="1">
    <source>
        <dbReference type="SAM" id="Phobius"/>
    </source>
</evidence>
<keyword evidence="3" id="KW-1185">Reference proteome</keyword>
<keyword evidence="1" id="KW-0472">Membrane</keyword>
<sequence>MISIIYPEGDYSSSDLAIRLQALAQSQGKNTIYVVPKHLGRNPEAIYKKLSKSSTALLLMHDKTGLDKGTEEEIRYLLGRSKNIHAILPSNVVLPKDIEKKINVLPYGGGTNKTFADIVQETVRQLEPKNGAKSESGNDFAVLLALLAMVILFIGLSSDDGNK</sequence>
<evidence type="ECO:0000313" key="3">
    <source>
        <dbReference type="Proteomes" id="UP001302349"/>
    </source>
</evidence>
<dbReference type="RefSeq" id="WP_317488491.1">
    <property type="nucleotide sequence ID" value="NZ_CP136051.1"/>
</dbReference>
<feature type="transmembrane region" description="Helical" evidence="1">
    <location>
        <begin position="140"/>
        <end position="158"/>
    </location>
</feature>
<keyword evidence="1" id="KW-0812">Transmembrane</keyword>
<gene>
    <name evidence="2" type="ORF">RT717_21910</name>
</gene>
<organism evidence="2 3">
    <name type="scientific">Imperialibacter roseus</name>
    <dbReference type="NCBI Taxonomy" id="1324217"/>
    <lineage>
        <taxon>Bacteria</taxon>
        <taxon>Pseudomonadati</taxon>
        <taxon>Bacteroidota</taxon>
        <taxon>Cytophagia</taxon>
        <taxon>Cytophagales</taxon>
        <taxon>Flammeovirgaceae</taxon>
        <taxon>Imperialibacter</taxon>
    </lineage>
</organism>
<name>A0ABZ0IN33_9BACT</name>
<accession>A0ABZ0IN33</accession>